<reference evidence="2" key="1">
    <citation type="journal article" date="2015" name="Proc. Natl. Acad. Sci. U.S.A.">
        <title>Genome sequencing of adzuki bean (Vigna angularis) provides insight into high starch and low fat accumulation and domestication.</title>
        <authorList>
            <person name="Yang K."/>
            <person name="Tian Z."/>
            <person name="Chen C."/>
            <person name="Luo L."/>
            <person name="Zhao B."/>
            <person name="Wang Z."/>
            <person name="Yu L."/>
            <person name="Li Y."/>
            <person name="Sun Y."/>
            <person name="Li W."/>
            <person name="Chen Y."/>
            <person name="Li Y."/>
            <person name="Zhang Y."/>
            <person name="Ai D."/>
            <person name="Zhao J."/>
            <person name="Shang C."/>
            <person name="Ma Y."/>
            <person name="Wu B."/>
            <person name="Wang M."/>
            <person name="Gao L."/>
            <person name="Sun D."/>
            <person name="Zhang P."/>
            <person name="Guo F."/>
            <person name="Wang W."/>
            <person name="Li Y."/>
            <person name="Wang J."/>
            <person name="Varshney R.K."/>
            <person name="Wang J."/>
            <person name="Ling H.Q."/>
            <person name="Wan P."/>
        </authorList>
    </citation>
    <scope>NUCLEOTIDE SEQUENCE</scope>
    <source>
        <strain evidence="2">cv. Jingnong 6</strain>
    </source>
</reference>
<dbReference type="Proteomes" id="UP000053144">
    <property type="component" value="Unassembled WGS sequence"/>
</dbReference>
<evidence type="ECO:0000313" key="2">
    <source>
        <dbReference type="Proteomes" id="UP000053144"/>
    </source>
</evidence>
<sequence>MSSRIRPLVGSFGIPVFPEKKPVFYGHHVVDQLRMMQMQREMRDAVSTSHCSQPNNIEYDMAIEWCLLQERANKSWRMLYKQQGEQLRKLKAKLKSKT</sequence>
<dbReference type="AlphaFoldDB" id="A0A0L9TDH8"/>
<evidence type="ECO:0000313" key="1">
    <source>
        <dbReference type="EMBL" id="KOM28670.1"/>
    </source>
</evidence>
<protein>
    <submittedName>
        <fullName evidence="1">Uncharacterized protein</fullName>
    </submittedName>
</protein>
<dbReference type="EMBL" id="KQ258442">
    <property type="protein sequence ID" value="KOM28670.1"/>
    <property type="molecule type" value="Genomic_DNA"/>
</dbReference>
<gene>
    <name evidence="1" type="ORF">LR48_Vigan561s006000</name>
</gene>
<dbReference type="OMA" id="ATSHCAQ"/>
<dbReference type="PANTHER" id="PTHR47073:SF2">
    <property type="entry name" value="PROTEIN ANTI-SILENCING 1"/>
    <property type="match status" value="1"/>
</dbReference>
<dbReference type="Gramene" id="KOM28670">
    <property type="protein sequence ID" value="KOM28670"/>
    <property type="gene ID" value="LR48_Vigan561s006000"/>
</dbReference>
<proteinExistence type="predicted"/>
<organism evidence="1 2">
    <name type="scientific">Phaseolus angularis</name>
    <name type="common">Azuki bean</name>
    <name type="synonym">Vigna angularis</name>
    <dbReference type="NCBI Taxonomy" id="3914"/>
    <lineage>
        <taxon>Eukaryota</taxon>
        <taxon>Viridiplantae</taxon>
        <taxon>Streptophyta</taxon>
        <taxon>Embryophyta</taxon>
        <taxon>Tracheophyta</taxon>
        <taxon>Spermatophyta</taxon>
        <taxon>Magnoliopsida</taxon>
        <taxon>eudicotyledons</taxon>
        <taxon>Gunneridae</taxon>
        <taxon>Pentapetalae</taxon>
        <taxon>rosids</taxon>
        <taxon>fabids</taxon>
        <taxon>Fabales</taxon>
        <taxon>Fabaceae</taxon>
        <taxon>Papilionoideae</taxon>
        <taxon>50 kb inversion clade</taxon>
        <taxon>NPAAA clade</taxon>
        <taxon>indigoferoid/millettioid clade</taxon>
        <taxon>Phaseoleae</taxon>
        <taxon>Vigna</taxon>
    </lineage>
</organism>
<accession>A0A0L9TDH8</accession>
<dbReference type="GO" id="GO:0003723">
    <property type="term" value="F:RNA binding"/>
    <property type="evidence" value="ECO:0007669"/>
    <property type="project" value="TreeGrafter"/>
</dbReference>
<dbReference type="PANTHER" id="PTHR47073">
    <property type="entry name" value="PROTEIN ANTI-SILENCING 1"/>
    <property type="match status" value="1"/>
</dbReference>
<name>A0A0L9TDH8_PHAAN</name>
<dbReference type="STRING" id="3914.A0A0L9TDH8"/>